<protein>
    <submittedName>
        <fullName evidence="3">Cytoplasmic protein</fullName>
    </submittedName>
</protein>
<evidence type="ECO:0000313" key="4">
    <source>
        <dbReference type="Proteomes" id="UP000253676"/>
    </source>
</evidence>
<dbReference type="RefSeq" id="WP_113633779.1">
    <property type="nucleotide sequence ID" value="NZ_QNUX01000002.1"/>
</dbReference>
<comment type="caution">
    <text evidence="3">The sequence shown here is derived from an EMBL/GenBank/DDBJ whole genome shotgun (WGS) entry which is preliminary data.</text>
</comment>
<dbReference type="EMBL" id="QNUX01000002">
    <property type="protein sequence ID" value="RBN51400.1"/>
    <property type="molecule type" value="Genomic_DNA"/>
</dbReference>
<dbReference type="GO" id="GO:0003676">
    <property type="term" value="F:nucleic acid binding"/>
    <property type="evidence" value="ECO:0007669"/>
    <property type="project" value="InterPro"/>
</dbReference>
<dbReference type="InterPro" id="IPR011856">
    <property type="entry name" value="tRNA_endonuc-like_dom_sf"/>
</dbReference>
<dbReference type="PANTHER" id="PTHR30547:SF5">
    <property type="entry name" value="NUCLEASE YHCG-RELATED"/>
    <property type="match status" value="1"/>
</dbReference>
<dbReference type="OrthoDB" id="9801263at2"/>
<proteinExistence type="predicted"/>
<evidence type="ECO:0000259" key="1">
    <source>
        <dbReference type="Pfam" id="PF06250"/>
    </source>
</evidence>
<reference evidence="3 4" key="1">
    <citation type="submission" date="2018-07" db="EMBL/GenBank/DDBJ databases">
        <title>Complete genome sequence of Flavobacterium psychrolimnae LMG 22018.</title>
        <authorList>
            <person name="Kim D.-U."/>
        </authorList>
    </citation>
    <scope>NUCLEOTIDE SEQUENCE [LARGE SCALE GENOMIC DNA]</scope>
    <source>
        <strain evidence="3 4">LMG 22018</strain>
    </source>
</reference>
<dbReference type="InterPro" id="IPR009362">
    <property type="entry name" value="YhcG_C"/>
</dbReference>
<feature type="domain" description="YhcG N-terminal" evidence="2">
    <location>
        <begin position="18"/>
        <end position="95"/>
    </location>
</feature>
<dbReference type="PANTHER" id="PTHR30547">
    <property type="entry name" value="UNCHARACTERIZED PROTEIN YHCG-RELATED"/>
    <property type="match status" value="1"/>
</dbReference>
<sequence length="393" mass="45691">MTNFNSLAESIQHTHAILQQEAVKAVNISMTVRNWLVGFYIVEFEQNGEDRATYGNKLLANLANTIAIKGLTSPELSRCRQFYNTYPFYAPIIYQKYNHLITENILRMPSAKFKLEEKTILGLSTQEFQNDGKNILGMASQEFQSNDIELLEYNKKVIQRISYSHFIELIKIKDPTQRQFYELLILKTQPSVAQLKKQIHSLAFERVGLSQNNALGFEELLQKIEPSSPIDSIKSHYIFDFLKLGNYNLIEENTLEQALINHLQEFIVELGNGFCFEARQKKILIDEENYFVDLVFYHRILKCHVLIELKADQFKHEHLSQLNTYVSYYREEVKQPDDNPPIGILLCTQKGTKLVEYALSGMDEKLFVSKYLLQLPSKEVLQAFIENELKQLE</sequence>
<keyword evidence="4" id="KW-1185">Reference proteome</keyword>
<dbReference type="Proteomes" id="UP000253676">
    <property type="component" value="Unassembled WGS sequence"/>
</dbReference>
<accession>A0A366B2R8</accession>
<feature type="domain" description="YhcG N-terminal" evidence="2">
    <location>
        <begin position="155"/>
        <end position="206"/>
    </location>
</feature>
<organism evidence="3 4">
    <name type="scientific">Flavobacterium psychrolimnae</name>
    <dbReference type="NCBI Taxonomy" id="249351"/>
    <lineage>
        <taxon>Bacteria</taxon>
        <taxon>Pseudomonadati</taxon>
        <taxon>Bacteroidota</taxon>
        <taxon>Flavobacteriia</taxon>
        <taxon>Flavobacteriales</taxon>
        <taxon>Flavobacteriaceae</taxon>
        <taxon>Flavobacterium</taxon>
    </lineage>
</organism>
<dbReference type="Gene3D" id="3.40.1350.10">
    <property type="match status" value="1"/>
</dbReference>
<dbReference type="InterPro" id="IPR041527">
    <property type="entry name" value="YhcG_N"/>
</dbReference>
<evidence type="ECO:0000313" key="3">
    <source>
        <dbReference type="EMBL" id="RBN51400.1"/>
    </source>
</evidence>
<dbReference type="AlphaFoldDB" id="A0A366B2R8"/>
<dbReference type="Pfam" id="PF17761">
    <property type="entry name" value="DUF1016_N"/>
    <property type="match status" value="2"/>
</dbReference>
<evidence type="ECO:0000259" key="2">
    <source>
        <dbReference type="Pfam" id="PF17761"/>
    </source>
</evidence>
<gene>
    <name evidence="3" type="ORF">DR980_02975</name>
</gene>
<name>A0A366B2R8_9FLAO</name>
<dbReference type="Pfam" id="PF06250">
    <property type="entry name" value="YhcG_C"/>
    <property type="match status" value="1"/>
</dbReference>
<feature type="domain" description="YhcG PDDEXK nuclease" evidence="1">
    <location>
        <begin position="232"/>
        <end position="379"/>
    </location>
</feature>
<dbReference type="InterPro" id="IPR053148">
    <property type="entry name" value="PD-DEXK-like_domain"/>
</dbReference>